<dbReference type="EMBL" id="JAACJK010000001">
    <property type="protein sequence ID" value="KAF5342192.1"/>
    <property type="molecule type" value="Genomic_DNA"/>
</dbReference>
<comment type="caution">
    <text evidence="1">The sequence shown here is derived from an EMBL/GenBank/DDBJ whole genome shotgun (WGS) entry which is preliminary data.</text>
</comment>
<organism evidence="1 2">
    <name type="scientific">Ephemerocybe angulata</name>
    <dbReference type="NCBI Taxonomy" id="980116"/>
    <lineage>
        <taxon>Eukaryota</taxon>
        <taxon>Fungi</taxon>
        <taxon>Dikarya</taxon>
        <taxon>Basidiomycota</taxon>
        <taxon>Agaricomycotina</taxon>
        <taxon>Agaricomycetes</taxon>
        <taxon>Agaricomycetidae</taxon>
        <taxon>Agaricales</taxon>
        <taxon>Agaricineae</taxon>
        <taxon>Psathyrellaceae</taxon>
        <taxon>Ephemerocybe</taxon>
    </lineage>
</organism>
<sequence length="867" mass="96854">MLQRGSNALLRAVQNARFSSPSISSRALGILSTQGVYCDHPLNTLPTPHGSVQVLRTMFTSAIQRAPGPPKKRPVNNLDPKRLNMSDIIDIRGFILPKVSFAPATSSRLSYSDPKTPFPPHSRGFVYYHSRPGLPPGAGEIRFRVVDSGLVESHSAADLFANGRDLLEPTGHKPWRIHMLQLYTTRNYNPLRQLLRAQGLIDAAQDRETEQRVSAAKFDRVGSSTILDTISDTFVIQQRDSAAKLDRVGRFATILDTISDTFVIRLPIQSLSLAFIHDECIVPAAEVASNLCWRDRPETVEGPDAHWRVYQGSAVVRFELKKAETDKMFYSVKEGEVVLVLRILKLLDPGPETRNYHALVVKDFGGAVSGQHDRHEESSIVAAPPLYLLIRWAWKTVPLSQEDEESFRTLSRYYATWRFGMFSQWTGRLSYFVGIWQRPLEALTLRVTDDQTRNFCNSFIHHHHLLHPTLRQHMLQRANGALRQAVQNARFSGASTSTKGPGLLADYGVPCGYSLTTVSTPRNTHGSIKLLRPMSSSAVQHGVRCPPTKRTVKNLDPKRLHISDIIDLNGPVLPTVKFGAALRTSQQLDYFCTKTPFPPNSRGFLYYHSRPGLPPGAGEIRFRVVDSRSASHSAADLFANGRDLLDHTGHRPWRIHMLQLYAARDYDPVRRLLLSNGLIGAAQDHETEQRVSVNAMRTFGGSTILDTISDAFVIRQLPIATLRLTLIHDECIVPTTCISHLFWRNRPETVEGSDERRRVYQGAAVVRLELKKAETNKMFYGVKEGEVVLVLRILKLLDPVGADGVPFCLPEGGDLIQGTSPSFYWCTSLDRARRLGIITPSSLKILEELYMGKNASAGTTVMKCPSS</sequence>
<dbReference type="OrthoDB" id="2750929at2759"/>
<keyword evidence="2" id="KW-1185">Reference proteome</keyword>
<evidence type="ECO:0000313" key="1">
    <source>
        <dbReference type="EMBL" id="KAF5342192.1"/>
    </source>
</evidence>
<evidence type="ECO:0000313" key="2">
    <source>
        <dbReference type="Proteomes" id="UP000541558"/>
    </source>
</evidence>
<name>A0A8H5FMP8_9AGAR</name>
<dbReference type="AlphaFoldDB" id="A0A8H5FMP8"/>
<proteinExistence type="predicted"/>
<gene>
    <name evidence="1" type="ORF">D9611_001988</name>
</gene>
<dbReference type="Proteomes" id="UP000541558">
    <property type="component" value="Unassembled WGS sequence"/>
</dbReference>
<accession>A0A8H5FMP8</accession>
<protein>
    <submittedName>
        <fullName evidence="1">Uncharacterized protein</fullName>
    </submittedName>
</protein>
<reference evidence="1 2" key="1">
    <citation type="journal article" date="2020" name="ISME J.">
        <title>Uncovering the hidden diversity of litter-decomposition mechanisms in mushroom-forming fungi.</title>
        <authorList>
            <person name="Floudas D."/>
            <person name="Bentzer J."/>
            <person name="Ahren D."/>
            <person name="Johansson T."/>
            <person name="Persson P."/>
            <person name="Tunlid A."/>
        </authorList>
    </citation>
    <scope>NUCLEOTIDE SEQUENCE [LARGE SCALE GENOMIC DNA]</scope>
    <source>
        <strain evidence="1 2">CBS 175.51</strain>
    </source>
</reference>